<sequence length="461" mass="51669">MSESLSTLHDLIFQLSEPIRKTLSETPYTPPEGSTISVKAVLDHLLPSPSNLPNIGESQIRASIRDFALACALLSSSQSSTHDIVSWIPANFSASAESAIRELSRAYSIAFGEANAKRIGELGRDCGVVPEEKRLVVELMPEVFPSLKDAIKESSIDKLDDADEVSAASARAPVGFAIVAAHQFRWFVTQIDNPHLGKLSTLVIPCALMALDHWSPEVKVCVSRFVFLDRLSGQGMVSFIHIGKNVSASELGSYGDAILDVCCQNIASSDEIWHLVVEMSVILVTCIQRSDPRSSWYERMLNEMLSHLERQPRNKDRRVAWLQHIEPLFSSVGLVLLAHFRRIFPLFFQWMRADDNETVLLVLKQVHTVIRITWIRNTPYVERLVDELAALYKGASSKKSCEDIRRLISQILILLQQCKGLQFEAAYDKYRDDPILSDVVPSLSGRYTEMMIENLDVCTLK</sequence>
<comment type="caution">
    <text evidence="1">The sequence shown here is derived from an EMBL/GenBank/DDBJ whole genome shotgun (WGS) entry which is preliminary data.</text>
</comment>
<dbReference type="PANTHER" id="PTHR14873:SF1">
    <property type="entry name" value="OS06G0694100 PROTEIN"/>
    <property type="match status" value="1"/>
</dbReference>
<protein>
    <submittedName>
        <fullName evidence="1">Uncharacterized protein</fullName>
    </submittedName>
</protein>
<accession>A0AA88D008</accession>
<dbReference type="Proteomes" id="UP001187192">
    <property type="component" value="Unassembled WGS sequence"/>
</dbReference>
<dbReference type="SUPFAM" id="SSF48371">
    <property type="entry name" value="ARM repeat"/>
    <property type="match status" value="1"/>
</dbReference>
<gene>
    <name evidence="1" type="ORF">TIFTF001_010591</name>
</gene>
<evidence type="ECO:0000313" key="2">
    <source>
        <dbReference type="Proteomes" id="UP001187192"/>
    </source>
</evidence>
<reference evidence="1" key="1">
    <citation type="submission" date="2023-07" db="EMBL/GenBank/DDBJ databases">
        <title>draft genome sequence of fig (Ficus carica).</title>
        <authorList>
            <person name="Takahashi T."/>
            <person name="Nishimura K."/>
        </authorList>
    </citation>
    <scope>NUCLEOTIDE SEQUENCE</scope>
</reference>
<name>A0AA88D008_FICCA</name>
<organism evidence="1 2">
    <name type="scientific">Ficus carica</name>
    <name type="common">Common fig</name>
    <dbReference type="NCBI Taxonomy" id="3494"/>
    <lineage>
        <taxon>Eukaryota</taxon>
        <taxon>Viridiplantae</taxon>
        <taxon>Streptophyta</taxon>
        <taxon>Embryophyta</taxon>
        <taxon>Tracheophyta</taxon>
        <taxon>Spermatophyta</taxon>
        <taxon>Magnoliopsida</taxon>
        <taxon>eudicotyledons</taxon>
        <taxon>Gunneridae</taxon>
        <taxon>Pentapetalae</taxon>
        <taxon>rosids</taxon>
        <taxon>fabids</taxon>
        <taxon>Rosales</taxon>
        <taxon>Moraceae</taxon>
        <taxon>Ficeae</taxon>
        <taxon>Ficus</taxon>
    </lineage>
</organism>
<evidence type="ECO:0000313" key="1">
    <source>
        <dbReference type="EMBL" id="GMN41363.1"/>
    </source>
</evidence>
<dbReference type="AlphaFoldDB" id="A0AA88D008"/>
<dbReference type="PANTHER" id="PTHR14873">
    <property type="entry name" value="OS06G0694100 PROTEIN"/>
    <property type="match status" value="1"/>
</dbReference>
<dbReference type="InterPro" id="IPR016024">
    <property type="entry name" value="ARM-type_fold"/>
</dbReference>
<proteinExistence type="predicted"/>
<keyword evidence="2" id="KW-1185">Reference proteome</keyword>
<dbReference type="EMBL" id="BTGU01000012">
    <property type="protein sequence ID" value="GMN41363.1"/>
    <property type="molecule type" value="Genomic_DNA"/>
</dbReference>
<dbReference type="Gramene" id="FCD_00015837-RA">
    <property type="protein sequence ID" value="FCD_00015837-RA:cds"/>
    <property type="gene ID" value="FCD_00015837"/>
</dbReference>